<dbReference type="Proteomes" id="UP000694546">
    <property type="component" value="Chromosome 16"/>
</dbReference>
<protein>
    <recommendedName>
        <fullName evidence="12">Ubiquitin carboxyl-terminal hydrolase</fullName>
        <ecNumber evidence="12">3.4.19.12</ecNumber>
    </recommendedName>
</protein>
<evidence type="ECO:0000256" key="1">
    <source>
        <dbReference type="ARBA" id="ARBA00000707"/>
    </source>
</evidence>
<dbReference type="InterPro" id="IPR028889">
    <property type="entry name" value="USP"/>
</dbReference>
<dbReference type="CDD" id="cd02674">
    <property type="entry name" value="Peptidase_C19R"/>
    <property type="match status" value="1"/>
</dbReference>
<keyword evidence="6 12" id="KW-0833">Ubl conjugation pathway</keyword>
<sequence length="533" mass="59261">MSRVSSTAKRYGGPSSYTSHYSSYGSSLTPGLSTAYSERDKASSYRLPVTSTSTSGYSSSYSSSSSSYLGSSASRARNYSSSSEPDRGRAVPSLLGVGRRSESLSRNPIKSYSGSGLSAGGTAYPGYGYGSYSALRSYRDPTREATNTYGGGGISSCATYPSLSRSSTQEAFVSSSSTHTSSPSRDSTNSKSAQGLVGLRNLGNTCFMNSILQCLSNTHSLRDYCLHNSHRRDLNNNSRTNTALMEEFAKLLQTMWMSSNSDAVSPSEFKTQIQRYAPRFVGYNQQDAQEFLRFLLDGLHNEVNRVSVRPRGTSEDFDHLRDEEKGKKMWSKYLEREDSKIVDLFVGQLRSSLTCSHCGFCSTVFDPFWDLSLPIAKKGYSEVSLMDCMRLFTKEDVLDGDEKPTCYRCKARRRCTKKFTVQRFPKILVLHLKRFSEARRTSKLSTYVNFPMKELDLREFASGNSTNAVYNLYAVSNHSGTTMGGHYTAYCRNPTSGEWYSFNDSRVTPMSSSQVRSSDAYVLFYELASSSRM</sequence>
<dbReference type="GO" id="GO:0006508">
    <property type="term" value="P:proteolysis"/>
    <property type="evidence" value="ECO:0007669"/>
    <property type="project" value="UniProtKB-KW"/>
</dbReference>
<comment type="catalytic activity">
    <reaction evidence="1 12">
        <text>Thiol-dependent hydrolysis of ester, thioester, amide, peptide and isopeptide bonds formed by the C-terminal Gly of ubiquitin (a 76-residue protein attached to proteins as an intracellular targeting signal).</text>
        <dbReference type="EC" id="3.4.19.12"/>
    </reaction>
</comment>
<feature type="region of interest" description="Disordered" evidence="13">
    <location>
        <begin position="1"/>
        <end position="112"/>
    </location>
</feature>
<dbReference type="GO" id="GO:0048511">
    <property type="term" value="P:rhythmic process"/>
    <property type="evidence" value="ECO:0007669"/>
    <property type="project" value="UniProtKB-KW"/>
</dbReference>
<keyword evidence="8 12" id="KW-0788">Thiol protease</keyword>
<dbReference type="PANTHER" id="PTHR21646:SF17">
    <property type="entry name" value="UBIQUITIN CARBOXYL-TERMINAL HYDROLASE 2"/>
    <property type="match status" value="1"/>
</dbReference>
<gene>
    <name evidence="15" type="primary">usp2a</name>
</gene>
<dbReference type="Ensembl" id="ENSGMOT00000033437.1">
    <property type="protein sequence ID" value="ENSGMOP00000050373.1"/>
    <property type="gene ID" value="ENSGMOG00000011686.2"/>
</dbReference>
<dbReference type="Pfam" id="PF00443">
    <property type="entry name" value="UCH"/>
    <property type="match status" value="1"/>
</dbReference>
<dbReference type="PROSITE" id="PS50235">
    <property type="entry name" value="USP_3"/>
    <property type="match status" value="1"/>
</dbReference>
<evidence type="ECO:0000313" key="16">
    <source>
        <dbReference type="Proteomes" id="UP000694546"/>
    </source>
</evidence>
<dbReference type="GeneTree" id="ENSGT00940000161289"/>
<dbReference type="InterPro" id="IPR050185">
    <property type="entry name" value="Ub_carboxyl-term_hydrolase"/>
</dbReference>
<evidence type="ECO:0000256" key="9">
    <source>
        <dbReference type="ARBA" id="ARBA00022833"/>
    </source>
</evidence>
<keyword evidence="10" id="KW-0090">Biological rhythms</keyword>
<dbReference type="SUPFAM" id="SSF54001">
    <property type="entry name" value="Cysteine proteinases"/>
    <property type="match status" value="1"/>
</dbReference>
<evidence type="ECO:0000256" key="13">
    <source>
        <dbReference type="SAM" id="MobiDB-lite"/>
    </source>
</evidence>
<dbReference type="Gene3D" id="3.90.70.10">
    <property type="entry name" value="Cysteine proteinases"/>
    <property type="match status" value="1"/>
</dbReference>
<evidence type="ECO:0000313" key="15">
    <source>
        <dbReference type="Ensembl" id="ENSGMOP00000050373.1"/>
    </source>
</evidence>
<dbReference type="InterPro" id="IPR038765">
    <property type="entry name" value="Papain-like_cys_pep_sf"/>
</dbReference>
<evidence type="ECO:0000256" key="8">
    <source>
        <dbReference type="ARBA" id="ARBA00022807"/>
    </source>
</evidence>
<comment type="subcellular location">
    <subcellularLocation>
        <location evidence="2">Cytoplasm</location>
        <location evidence="2">Perinuclear region</location>
    </subcellularLocation>
</comment>
<accession>A0A8C5FNR6</accession>
<reference evidence="15" key="1">
    <citation type="submission" date="2025-08" db="UniProtKB">
        <authorList>
            <consortium name="Ensembl"/>
        </authorList>
    </citation>
    <scope>IDENTIFICATION</scope>
</reference>
<dbReference type="EC" id="3.4.19.12" evidence="12"/>
<evidence type="ECO:0000256" key="10">
    <source>
        <dbReference type="ARBA" id="ARBA00023108"/>
    </source>
</evidence>
<dbReference type="GO" id="GO:0048471">
    <property type="term" value="C:perinuclear region of cytoplasm"/>
    <property type="evidence" value="ECO:0007669"/>
    <property type="project" value="UniProtKB-SubCell"/>
</dbReference>
<dbReference type="GO" id="GO:0004843">
    <property type="term" value="F:cysteine-type deubiquitinase activity"/>
    <property type="evidence" value="ECO:0007669"/>
    <property type="project" value="UniProtKB-UniRule"/>
</dbReference>
<dbReference type="PANTHER" id="PTHR21646">
    <property type="entry name" value="UBIQUITIN CARBOXYL-TERMINAL HYDROLASE"/>
    <property type="match status" value="1"/>
</dbReference>
<evidence type="ECO:0000256" key="5">
    <source>
        <dbReference type="ARBA" id="ARBA00022723"/>
    </source>
</evidence>
<proteinExistence type="inferred from homology"/>
<feature type="compositionally biased region" description="Low complexity" evidence="13">
    <location>
        <begin position="50"/>
        <end position="83"/>
    </location>
</feature>
<keyword evidence="7 12" id="KW-0378">Hydrolase</keyword>
<feature type="compositionally biased region" description="Low complexity" evidence="13">
    <location>
        <begin position="174"/>
        <end position="187"/>
    </location>
</feature>
<dbReference type="InterPro" id="IPR018200">
    <property type="entry name" value="USP_CS"/>
</dbReference>
<dbReference type="InterPro" id="IPR001394">
    <property type="entry name" value="Peptidase_C19_UCH"/>
</dbReference>
<evidence type="ECO:0000256" key="11">
    <source>
        <dbReference type="ARBA" id="ARBA00037943"/>
    </source>
</evidence>
<evidence type="ECO:0000256" key="6">
    <source>
        <dbReference type="ARBA" id="ARBA00022786"/>
    </source>
</evidence>
<evidence type="ECO:0000256" key="3">
    <source>
        <dbReference type="ARBA" id="ARBA00022490"/>
    </source>
</evidence>
<feature type="domain" description="USP" evidence="14">
    <location>
        <begin position="197"/>
        <end position="528"/>
    </location>
</feature>
<dbReference type="PROSITE" id="PS00972">
    <property type="entry name" value="USP_1"/>
    <property type="match status" value="1"/>
</dbReference>
<feature type="region of interest" description="Disordered" evidence="13">
    <location>
        <begin position="169"/>
        <end position="192"/>
    </location>
</feature>
<organism evidence="15 16">
    <name type="scientific">Gadus morhua</name>
    <name type="common">Atlantic cod</name>
    <dbReference type="NCBI Taxonomy" id="8049"/>
    <lineage>
        <taxon>Eukaryota</taxon>
        <taxon>Metazoa</taxon>
        <taxon>Chordata</taxon>
        <taxon>Craniata</taxon>
        <taxon>Vertebrata</taxon>
        <taxon>Euteleostomi</taxon>
        <taxon>Actinopterygii</taxon>
        <taxon>Neopterygii</taxon>
        <taxon>Teleostei</taxon>
        <taxon>Neoteleostei</taxon>
        <taxon>Acanthomorphata</taxon>
        <taxon>Zeiogadaria</taxon>
        <taxon>Gadariae</taxon>
        <taxon>Gadiformes</taxon>
        <taxon>Gadoidei</taxon>
        <taxon>Gadidae</taxon>
        <taxon>Gadus</taxon>
    </lineage>
</organism>
<keyword evidence="4 12" id="KW-0645">Protease</keyword>
<evidence type="ECO:0000259" key="14">
    <source>
        <dbReference type="PROSITE" id="PS50235"/>
    </source>
</evidence>
<keyword evidence="9" id="KW-0862">Zinc</keyword>
<evidence type="ECO:0000256" key="4">
    <source>
        <dbReference type="ARBA" id="ARBA00022670"/>
    </source>
</evidence>
<keyword evidence="5" id="KW-0479">Metal-binding</keyword>
<dbReference type="GO" id="GO:0046872">
    <property type="term" value="F:metal ion binding"/>
    <property type="evidence" value="ECO:0007669"/>
    <property type="project" value="UniProtKB-KW"/>
</dbReference>
<dbReference type="PROSITE" id="PS00973">
    <property type="entry name" value="USP_2"/>
    <property type="match status" value="1"/>
</dbReference>
<evidence type="ECO:0000256" key="12">
    <source>
        <dbReference type="RuleBase" id="RU366025"/>
    </source>
</evidence>
<keyword evidence="16" id="KW-1185">Reference proteome</keyword>
<evidence type="ECO:0000256" key="2">
    <source>
        <dbReference type="ARBA" id="ARBA00004556"/>
    </source>
</evidence>
<name>A0A8C5FNR6_GADMO</name>
<keyword evidence="3" id="KW-0963">Cytoplasm</keyword>
<feature type="compositionally biased region" description="Low complexity" evidence="13">
    <location>
        <begin position="11"/>
        <end position="27"/>
    </location>
</feature>
<dbReference type="AlphaFoldDB" id="A0A8C5FNR6"/>
<dbReference type="GO" id="GO:0016579">
    <property type="term" value="P:protein deubiquitination"/>
    <property type="evidence" value="ECO:0007669"/>
    <property type="project" value="InterPro"/>
</dbReference>
<evidence type="ECO:0000256" key="7">
    <source>
        <dbReference type="ARBA" id="ARBA00022801"/>
    </source>
</evidence>
<reference evidence="15" key="2">
    <citation type="submission" date="2025-09" db="UniProtKB">
        <authorList>
            <consortium name="Ensembl"/>
        </authorList>
    </citation>
    <scope>IDENTIFICATION</scope>
</reference>
<comment type="similarity">
    <text evidence="11">Belongs to the peptidase C19 family. USP2 subfamily.</text>
</comment>